<dbReference type="OrthoDB" id="110209at2"/>
<dbReference type="EC" id="1.2.1.70" evidence="3 8"/>
<dbReference type="InterPro" id="IPR036291">
    <property type="entry name" value="NAD(P)-bd_dom_sf"/>
</dbReference>
<dbReference type="Pfam" id="PF00745">
    <property type="entry name" value="GlutR_dimer"/>
    <property type="match status" value="1"/>
</dbReference>
<dbReference type="PIRSF" id="PIRSF000445">
    <property type="entry name" value="4pyrrol_synth_GluRdtase"/>
    <property type="match status" value="1"/>
</dbReference>
<dbReference type="EMBL" id="FIZP01000007">
    <property type="protein sequence ID" value="CZE48321.1"/>
    <property type="molecule type" value="Genomic_DNA"/>
</dbReference>
<dbReference type="PANTHER" id="PTHR43013:SF1">
    <property type="entry name" value="GLUTAMYL-TRNA REDUCTASE"/>
    <property type="match status" value="1"/>
</dbReference>
<evidence type="ECO:0000313" key="17">
    <source>
        <dbReference type="EMBL" id="CZE48321.1"/>
    </source>
</evidence>
<evidence type="ECO:0000259" key="16">
    <source>
        <dbReference type="Pfam" id="PF05201"/>
    </source>
</evidence>
<feature type="domain" description="Tetrapyrrole biosynthesis glutamyl-tRNA reductase dimerisation" evidence="14">
    <location>
        <begin position="316"/>
        <end position="413"/>
    </location>
</feature>
<evidence type="ECO:0000256" key="9">
    <source>
        <dbReference type="PIRSR" id="PIRSR000445-1"/>
    </source>
</evidence>
<reference evidence="17 18" key="1">
    <citation type="submission" date="2016-02" db="EMBL/GenBank/DDBJ databases">
        <authorList>
            <consortium name="Pathogen Informatics"/>
        </authorList>
    </citation>
    <scope>NUCLEOTIDE SEQUENCE [LARGE SCALE GENOMIC DNA]</scope>
    <source>
        <strain evidence="17 18">RC20</strain>
    </source>
</reference>
<proteinExistence type="inferred from homology"/>
<comment type="catalytic activity">
    <reaction evidence="7 8 13">
        <text>(S)-4-amino-5-oxopentanoate + tRNA(Glu) + NADP(+) = L-glutamyl-tRNA(Glu) + NADPH + H(+)</text>
        <dbReference type="Rhea" id="RHEA:12344"/>
        <dbReference type="Rhea" id="RHEA-COMP:9663"/>
        <dbReference type="Rhea" id="RHEA-COMP:9680"/>
        <dbReference type="ChEBI" id="CHEBI:15378"/>
        <dbReference type="ChEBI" id="CHEBI:57501"/>
        <dbReference type="ChEBI" id="CHEBI:57783"/>
        <dbReference type="ChEBI" id="CHEBI:58349"/>
        <dbReference type="ChEBI" id="CHEBI:78442"/>
        <dbReference type="ChEBI" id="CHEBI:78520"/>
        <dbReference type="EC" id="1.2.1.70"/>
    </reaction>
</comment>
<comment type="miscellaneous">
    <text evidence="8">During catalysis, the active site Cys acts as a nucleophile attacking the alpha-carbonyl group of tRNA-bound glutamate with the formation of a thioester intermediate between enzyme and glutamate, and the concomitant release of tRNA(Glu). The thioester intermediate is finally reduced by direct hydride transfer from NADPH, to form the product GSA.</text>
</comment>
<evidence type="ECO:0000256" key="3">
    <source>
        <dbReference type="ARBA" id="ARBA00012970"/>
    </source>
</evidence>
<dbReference type="GO" id="GO:0008883">
    <property type="term" value="F:glutamyl-tRNA reductase activity"/>
    <property type="evidence" value="ECO:0007669"/>
    <property type="project" value="UniProtKB-UniRule"/>
</dbReference>
<dbReference type="Gene3D" id="3.40.50.720">
    <property type="entry name" value="NAD(P)-binding Rossmann-like Domain"/>
    <property type="match status" value="1"/>
</dbReference>
<evidence type="ECO:0000256" key="5">
    <source>
        <dbReference type="ARBA" id="ARBA00023002"/>
    </source>
</evidence>
<feature type="active site" description="Nucleophile" evidence="8 9">
    <location>
        <position position="51"/>
    </location>
</feature>
<evidence type="ECO:0000259" key="14">
    <source>
        <dbReference type="Pfam" id="PF00745"/>
    </source>
</evidence>
<dbReference type="InterPro" id="IPR015896">
    <property type="entry name" value="4pyrrol_synth_GluRdtase_dimer"/>
</dbReference>
<gene>
    <name evidence="8 17" type="primary">hemA</name>
    <name evidence="17" type="ORF">ERS672216_01353</name>
</gene>
<dbReference type="InterPro" id="IPR000343">
    <property type="entry name" value="4pyrrol_synth_GluRdtase"/>
</dbReference>
<dbReference type="InterPro" id="IPR036453">
    <property type="entry name" value="GluRdtase_dimer_dom_sf"/>
</dbReference>
<dbReference type="Pfam" id="PF05201">
    <property type="entry name" value="GlutR_N"/>
    <property type="match status" value="1"/>
</dbReference>
<dbReference type="GO" id="GO:0050661">
    <property type="term" value="F:NADP binding"/>
    <property type="evidence" value="ECO:0007669"/>
    <property type="project" value="InterPro"/>
</dbReference>
<feature type="binding site" evidence="8 10">
    <location>
        <begin position="50"/>
        <end position="53"/>
    </location>
    <ligand>
        <name>substrate</name>
    </ligand>
</feature>
<dbReference type="FunFam" id="3.30.460.30:FF:000001">
    <property type="entry name" value="Glutamyl-tRNA reductase"/>
    <property type="match status" value="1"/>
</dbReference>
<feature type="binding site" evidence="8 10">
    <location>
        <position position="110"/>
    </location>
    <ligand>
        <name>substrate</name>
    </ligand>
</feature>
<evidence type="ECO:0000259" key="15">
    <source>
        <dbReference type="Pfam" id="PF01488"/>
    </source>
</evidence>
<evidence type="ECO:0000256" key="6">
    <source>
        <dbReference type="ARBA" id="ARBA00023244"/>
    </source>
</evidence>
<dbReference type="SUPFAM" id="SSF51735">
    <property type="entry name" value="NAD(P)-binding Rossmann-fold domains"/>
    <property type="match status" value="1"/>
</dbReference>
<dbReference type="PANTHER" id="PTHR43013">
    <property type="entry name" value="GLUTAMYL-TRNA REDUCTASE"/>
    <property type="match status" value="1"/>
</dbReference>
<sequence length="433" mass="48413">MNYLNISFTHKNTDIGIREKLSFSDDDKKREILRLICSNQNVSECMVLSTCNRVEVLAFVNDLEKSTSYILKAISILSGVALNELEERADIYYGSGAIHHLFAVASSLDSLVVGETQIVGQIKDAFKFALSNENCDINIKRAVEYAFKCAAEVRNKTEISKNPVSVSSVAVSTAKDIFKSLDGITAVVVGAGDMSELACKHLITNGAKIIIVNRSKQRAQDLANSLNGDVKIEPFEKLKSCINSHQLIFSATSSQDVIIKNSMLENTPFDRYFFDIAVPRDIDISENESIKLYSVDDLQEIVKINLALREEQAQIAYGIVGKSTNDFFKWLKTLATTPIVKALRGKAKEVAEIEIQKAIKKGYLKKSDKDEARKLIHQVFKAFLHTPTINLKSIGDDEDGECMLRSVQQIFDIKDKFEEYSLGIEEMEKIDEI</sequence>
<comment type="similarity">
    <text evidence="2 8 13">Belongs to the glutamyl-tRNA reductase family.</text>
</comment>
<dbReference type="InterPro" id="IPR006151">
    <property type="entry name" value="Shikm_DH/Glu-tRNA_Rdtase"/>
</dbReference>
<comment type="domain">
    <text evidence="8">Possesses an unusual extended V-shaped dimeric structure with each monomer consisting of three distinct domains arranged along a curved 'spinal' alpha-helix. The N-terminal catalytic domain specifically recognizes the glutamate moiety of the substrate. The second domain is the NADPH-binding domain, and the third C-terminal domain is responsible for dimerization.</text>
</comment>
<dbReference type="RefSeq" id="WP_075531613.1">
    <property type="nucleotide sequence ID" value="NZ_CP053844.1"/>
</dbReference>
<dbReference type="NCBIfam" id="TIGR01035">
    <property type="entry name" value="hemA"/>
    <property type="match status" value="1"/>
</dbReference>
<dbReference type="InterPro" id="IPR015895">
    <property type="entry name" value="4pyrrol_synth_GluRdtase_N"/>
</dbReference>
<evidence type="ECO:0000256" key="1">
    <source>
        <dbReference type="ARBA" id="ARBA00005059"/>
    </source>
</evidence>
<dbReference type="PROSITE" id="PS00747">
    <property type="entry name" value="GLUTR"/>
    <property type="match status" value="1"/>
</dbReference>
<dbReference type="InterPro" id="IPR018214">
    <property type="entry name" value="GluRdtase_CS"/>
</dbReference>
<dbReference type="Proteomes" id="UP000069632">
    <property type="component" value="Unassembled WGS sequence"/>
</dbReference>
<dbReference type="UniPathway" id="UPA00251">
    <property type="reaction ID" value="UER00316"/>
</dbReference>
<feature type="domain" description="Glutamyl-tRNA reductase N-terminal" evidence="16">
    <location>
        <begin position="6"/>
        <end position="157"/>
    </location>
</feature>
<comment type="function">
    <text evidence="8">Catalyzes the NADPH-dependent reduction of glutamyl-tRNA(Glu) to glutamate 1-semialdehyde (GSA).</text>
</comment>
<dbReference type="AlphaFoldDB" id="A0A128EIB8"/>
<organism evidence="17 18">
    <name type="scientific">Campylobacter geochelonis</name>
    <dbReference type="NCBI Taxonomy" id="1780362"/>
    <lineage>
        <taxon>Bacteria</taxon>
        <taxon>Pseudomonadati</taxon>
        <taxon>Campylobacterota</taxon>
        <taxon>Epsilonproteobacteria</taxon>
        <taxon>Campylobacterales</taxon>
        <taxon>Campylobacteraceae</taxon>
        <taxon>Campylobacter</taxon>
    </lineage>
</organism>
<comment type="subunit">
    <text evidence="8">Homodimer.</text>
</comment>
<evidence type="ECO:0000256" key="8">
    <source>
        <dbReference type="HAMAP-Rule" id="MF_00087"/>
    </source>
</evidence>
<feature type="site" description="Important for activity" evidence="8 12">
    <location>
        <position position="100"/>
    </location>
</feature>
<accession>A0A128EIB8</accession>
<feature type="binding site" evidence="8 10">
    <location>
        <begin position="115"/>
        <end position="117"/>
    </location>
    <ligand>
        <name>substrate</name>
    </ligand>
</feature>
<name>A0A128EIB8_9BACT</name>
<comment type="pathway">
    <text evidence="1 8 13">Porphyrin-containing compound metabolism; protoporphyrin-IX biosynthesis; 5-aminolevulinate from L-glutamyl-tRNA(Glu): step 1/2.</text>
</comment>
<evidence type="ECO:0000256" key="11">
    <source>
        <dbReference type="PIRSR" id="PIRSR000445-3"/>
    </source>
</evidence>
<feature type="domain" description="Quinate/shikimate 5-dehydrogenase/glutamyl-tRNA reductase" evidence="15">
    <location>
        <begin position="173"/>
        <end position="301"/>
    </location>
</feature>
<dbReference type="HAMAP" id="MF_00087">
    <property type="entry name" value="Glu_tRNA_reductase"/>
    <property type="match status" value="1"/>
</dbReference>
<feature type="binding site" evidence="8 11">
    <location>
        <begin position="190"/>
        <end position="195"/>
    </location>
    <ligand>
        <name>NADP(+)</name>
        <dbReference type="ChEBI" id="CHEBI:58349"/>
    </ligand>
</feature>
<dbReference type="Pfam" id="PF01488">
    <property type="entry name" value="Shikimate_DH"/>
    <property type="match status" value="1"/>
</dbReference>
<dbReference type="CDD" id="cd05213">
    <property type="entry name" value="NAD_bind_Glutamyl_tRNA_reduct"/>
    <property type="match status" value="1"/>
</dbReference>
<feature type="binding site" evidence="8 10">
    <location>
        <position position="121"/>
    </location>
    <ligand>
        <name>substrate</name>
    </ligand>
</feature>
<keyword evidence="4 8" id="KW-0521">NADP</keyword>
<evidence type="ECO:0000313" key="18">
    <source>
        <dbReference type="Proteomes" id="UP000069632"/>
    </source>
</evidence>
<dbReference type="GO" id="GO:0019353">
    <property type="term" value="P:protoporphyrinogen IX biosynthetic process from glutamate"/>
    <property type="evidence" value="ECO:0007669"/>
    <property type="project" value="TreeGrafter"/>
</dbReference>
<evidence type="ECO:0000256" key="13">
    <source>
        <dbReference type="RuleBase" id="RU000584"/>
    </source>
</evidence>
<evidence type="ECO:0000256" key="2">
    <source>
        <dbReference type="ARBA" id="ARBA00005916"/>
    </source>
</evidence>
<keyword evidence="5 8" id="KW-0560">Oxidoreductase</keyword>
<dbReference type="InterPro" id="IPR036343">
    <property type="entry name" value="GluRdtase_N_sf"/>
</dbReference>
<keyword evidence="6 8" id="KW-0627">Porphyrin biosynthesis</keyword>
<dbReference type="Gene3D" id="3.30.460.30">
    <property type="entry name" value="Glutamyl-tRNA reductase, N-terminal domain"/>
    <property type="match status" value="1"/>
</dbReference>
<dbReference type="SUPFAM" id="SSF69075">
    <property type="entry name" value="Glutamyl tRNA-reductase dimerization domain"/>
    <property type="match status" value="1"/>
</dbReference>
<dbReference type="SUPFAM" id="SSF69742">
    <property type="entry name" value="Glutamyl tRNA-reductase catalytic, N-terminal domain"/>
    <property type="match status" value="1"/>
</dbReference>
<evidence type="ECO:0000256" key="10">
    <source>
        <dbReference type="PIRSR" id="PIRSR000445-2"/>
    </source>
</evidence>
<protein>
    <recommendedName>
        <fullName evidence="3 8">Glutamyl-tRNA reductase</fullName>
        <shortName evidence="8">GluTR</shortName>
        <ecNumber evidence="3 8">1.2.1.70</ecNumber>
    </recommendedName>
</protein>
<evidence type="ECO:0000256" key="12">
    <source>
        <dbReference type="PIRSR" id="PIRSR000445-4"/>
    </source>
</evidence>
<evidence type="ECO:0000256" key="4">
    <source>
        <dbReference type="ARBA" id="ARBA00022857"/>
    </source>
</evidence>
<keyword evidence="18" id="KW-1185">Reference proteome</keyword>
<evidence type="ECO:0000256" key="7">
    <source>
        <dbReference type="ARBA" id="ARBA00047464"/>
    </source>
</evidence>